<gene>
    <name evidence="1" type="ORF">H4683_003731</name>
</gene>
<keyword evidence="2" id="KW-1185">Reference proteome</keyword>
<reference evidence="1" key="1">
    <citation type="submission" date="2020-10" db="EMBL/GenBank/DDBJ databases">
        <title>Genomic Encyclopedia of Type Strains, Phase IV (KMG-IV): sequencing the most valuable type-strain genomes for metagenomic binning, comparative biology and taxonomic classification.</title>
        <authorList>
            <person name="Goeker M."/>
        </authorList>
    </citation>
    <scope>NUCLEOTIDE SEQUENCE</scope>
    <source>
        <strain evidence="1">DSM 13886</strain>
    </source>
</reference>
<name>A0A927R4U6_9BACL</name>
<dbReference type="Gene3D" id="3.40.630.10">
    <property type="entry name" value="Zn peptidases"/>
    <property type="match status" value="1"/>
</dbReference>
<dbReference type="InterPro" id="IPR002933">
    <property type="entry name" value="Peptidase_M20"/>
</dbReference>
<accession>A0A927R4U6</accession>
<sequence>MKERIDEGIQAIDLVWSDYTPAAEVAEEAAAIAKEAIMETVGEEGFAPAIITSASDDFHFYTIHRPKLQAAMIGIGADPGPGLHHPDMTFNRDALDIGARVLAATLKKLLIWKTDKREDYPKF</sequence>
<dbReference type="Proteomes" id="UP000658225">
    <property type="component" value="Unassembled WGS sequence"/>
</dbReference>
<dbReference type="EMBL" id="JADBEL010000030">
    <property type="protein sequence ID" value="MBE1556606.1"/>
    <property type="molecule type" value="Genomic_DNA"/>
</dbReference>
<evidence type="ECO:0000313" key="2">
    <source>
        <dbReference type="Proteomes" id="UP000658225"/>
    </source>
</evidence>
<organism evidence="1 2">
    <name type="scientific">Sporosarcina limicola</name>
    <dbReference type="NCBI Taxonomy" id="34101"/>
    <lineage>
        <taxon>Bacteria</taxon>
        <taxon>Bacillati</taxon>
        <taxon>Bacillota</taxon>
        <taxon>Bacilli</taxon>
        <taxon>Bacillales</taxon>
        <taxon>Caryophanaceae</taxon>
        <taxon>Sporosarcina</taxon>
    </lineage>
</organism>
<protein>
    <submittedName>
        <fullName evidence="1">Metal-dependent amidase/aminoacylase/carboxypeptidase family protein</fullName>
    </submittedName>
</protein>
<proteinExistence type="predicted"/>
<dbReference type="RefSeq" id="WP_192600233.1">
    <property type="nucleotide sequence ID" value="NZ_JADBEL010000030.1"/>
</dbReference>
<dbReference type="AlphaFoldDB" id="A0A927R4U6"/>
<dbReference type="GO" id="GO:0016787">
    <property type="term" value="F:hydrolase activity"/>
    <property type="evidence" value="ECO:0007669"/>
    <property type="project" value="InterPro"/>
</dbReference>
<comment type="caution">
    <text evidence="1">The sequence shown here is derived from an EMBL/GenBank/DDBJ whole genome shotgun (WGS) entry which is preliminary data.</text>
</comment>
<evidence type="ECO:0000313" key="1">
    <source>
        <dbReference type="EMBL" id="MBE1556606.1"/>
    </source>
</evidence>
<dbReference type="SUPFAM" id="SSF53187">
    <property type="entry name" value="Zn-dependent exopeptidases"/>
    <property type="match status" value="1"/>
</dbReference>
<dbReference type="Pfam" id="PF01546">
    <property type="entry name" value="Peptidase_M20"/>
    <property type="match status" value="1"/>
</dbReference>